<dbReference type="InterPro" id="IPR036047">
    <property type="entry name" value="F-box-like_dom_sf"/>
</dbReference>
<keyword evidence="4" id="KW-1185">Reference proteome</keyword>
<dbReference type="PROSITE" id="PS50181">
    <property type="entry name" value="FBOX"/>
    <property type="match status" value="1"/>
</dbReference>
<proteinExistence type="predicted"/>
<dbReference type="Pfam" id="PF12937">
    <property type="entry name" value="F-box-like"/>
    <property type="match status" value="1"/>
</dbReference>
<dbReference type="OrthoDB" id="3219396at2759"/>
<organism evidence="3 4">
    <name type="scientific">Erpetoichthys calabaricus</name>
    <name type="common">Rope fish</name>
    <name type="synonym">Calamoichthys calabaricus</name>
    <dbReference type="NCBI Taxonomy" id="27687"/>
    <lineage>
        <taxon>Eukaryota</taxon>
        <taxon>Metazoa</taxon>
        <taxon>Chordata</taxon>
        <taxon>Craniata</taxon>
        <taxon>Vertebrata</taxon>
        <taxon>Euteleostomi</taxon>
        <taxon>Actinopterygii</taxon>
        <taxon>Polypteriformes</taxon>
        <taxon>Polypteridae</taxon>
        <taxon>Erpetoichthys</taxon>
    </lineage>
</organism>
<evidence type="ECO:0000259" key="2">
    <source>
        <dbReference type="PROSITE" id="PS50181"/>
    </source>
</evidence>
<evidence type="ECO:0000313" key="3">
    <source>
        <dbReference type="Ensembl" id="ENSECRP00000026784.1"/>
    </source>
</evidence>
<dbReference type="PANTHER" id="PTHR13318">
    <property type="entry name" value="PARTNER OF PAIRED, ISOFORM B-RELATED"/>
    <property type="match status" value="1"/>
</dbReference>
<feature type="domain" description="F-box" evidence="2">
    <location>
        <begin position="3"/>
        <end position="49"/>
    </location>
</feature>
<dbReference type="SMART" id="SM00256">
    <property type="entry name" value="FBOX"/>
    <property type="match status" value="1"/>
</dbReference>
<evidence type="ECO:0000256" key="1">
    <source>
        <dbReference type="ARBA" id="ARBA00022614"/>
    </source>
</evidence>
<reference evidence="3" key="2">
    <citation type="submission" date="2025-08" db="UniProtKB">
        <authorList>
            <consortium name="Ensembl"/>
        </authorList>
    </citation>
    <scope>IDENTIFICATION</scope>
</reference>
<dbReference type="AlphaFoldDB" id="A0A8C4T614"/>
<dbReference type="SUPFAM" id="SSF81383">
    <property type="entry name" value="F-box domain"/>
    <property type="match status" value="1"/>
</dbReference>
<dbReference type="Ensembl" id="ENSECRT00000027346.1">
    <property type="protein sequence ID" value="ENSECRP00000026784.1"/>
    <property type="gene ID" value="ENSECRG00000018103.1"/>
</dbReference>
<accession>A0A8C4T614</accession>
<gene>
    <name evidence="3" type="primary">im:7136021</name>
</gene>
<reference evidence="3" key="1">
    <citation type="submission" date="2021-06" db="EMBL/GenBank/DDBJ databases">
        <authorList>
            <consortium name="Wellcome Sanger Institute Data Sharing"/>
        </authorList>
    </citation>
    <scope>NUCLEOTIDE SEQUENCE [LARGE SCALE GENOMIC DNA]</scope>
</reference>
<dbReference type="GeneTree" id="ENSGT00530000069038"/>
<protein>
    <submittedName>
        <fullName evidence="3">Uncharacterized LOC114666736</fullName>
    </submittedName>
</protein>
<evidence type="ECO:0000313" key="4">
    <source>
        <dbReference type="Proteomes" id="UP000694620"/>
    </source>
</evidence>
<dbReference type="RefSeq" id="XP_028677544.1">
    <property type="nucleotide sequence ID" value="XM_028821711.2"/>
</dbReference>
<sequence length="437" mass="50325">MQRRSCLPLPQEIYVNIFRCLSDEEKGNIRATSRLFKQLIDQPALWKKSTVVLKKITGYNADFWELLRKRRIKCVVMRKGNAKCLKKLLLELPGLTALTFDGCSKINMLQLPCKFQSLNKLAFKNCHPSFPIQDIASVLQITHLTLCSFVEPFPCAEQMATLVSLKNLRSLALHNYCRDPNGCLLQSALFEFHNLKELSLKEKPFSMVLHPDFFTPPSITKSDRKEKQTKYDSRLHLEKLEILGSNNVTLSEESLNQLSSVNSLTLHYDHQKNSLEKCEMVTILKNLPNLKELRVKGGWSFSKYAHSIPPSLEALHLCRVAIGNKELEYLARQRAGLKHLHLDYCSFTEEWYPDELPDNFPCLKTLSIRHCKITVDQFRDLAKLKHLEMLDIVDICLFPTNCLQKSVQEFRILTDHRVQVVQHPGSREQIPCDCSAC</sequence>
<dbReference type="SUPFAM" id="SSF52047">
    <property type="entry name" value="RNI-like"/>
    <property type="match status" value="1"/>
</dbReference>
<dbReference type="GeneID" id="114666736"/>
<reference evidence="3" key="3">
    <citation type="submission" date="2025-09" db="UniProtKB">
        <authorList>
            <consortium name="Ensembl"/>
        </authorList>
    </citation>
    <scope>IDENTIFICATION</scope>
</reference>
<dbReference type="GO" id="GO:0031146">
    <property type="term" value="P:SCF-dependent proteasomal ubiquitin-dependent protein catabolic process"/>
    <property type="evidence" value="ECO:0007669"/>
    <property type="project" value="TreeGrafter"/>
</dbReference>
<dbReference type="Gene3D" id="3.80.10.10">
    <property type="entry name" value="Ribonuclease Inhibitor"/>
    <property type="match status" value="1"/>
</dbReference>
<dbReference type="Proteomes" id="UP000694620">
    <property type="component" value="Chromosome 16"/>
</dbReference>
<name>A0A8C4T614_ERPCA</name>
<dbReference type="InterPro" id="IPR001810">
    <property type="entry name" value="F-box_dom"/>
</dbReference>
<dbReference type="InterPro" id="IPR032675">
    <property type="entry name" value="LRR_dom_sf"/>
</dbReference>
<dbReference type="GO" id="GO:0019005">
    <property type="term" value="C:SCF ubiquitin ligase complex"/>
    <property type="evidence" value="ECO:0007669"/>
    <property type="project" value="TreeGrafter"/>
</dbReference>
<keyword evidence="1" id="KW-0433">Leucine-rich repeat</keyword>